<keyword evidence="1" id="KW-0812">Transmembrane</keyword>
<dbReference type="Proteomes" id="UP000198506">
    <property type="component" value="Unassembled WGS sequence"/>
</dbReference>
<name>A0AA94KZN8_9MICO</name>
<organism evidence="2 3">
    <name type="scientific">Agrococcus baldri</name>
    <dbReference type="NCBI Taxonomy" id="153730"/>
    <lineage>
        <taxon>Bacteria</taxon>
        <taxon>Bacillati</taxon>
        <taxon>Actinomycetota</taxon>
        <taxon>Actinomycetes</taxon>
        <taxon>Micrococcales</taxon>
        <taxon>Microbacteriaceae</taxon>
        <taxon>Agrococcus</taxon>
    </lineage>
</organism>
<feature type="transmembrane region" description="Helical" evidence="1">
    <location>
        <begin position="190"/>
        <end position="207"/>
    </location>
</feature>
<keyword evidence="1" id="KW-1133">Transmembrane helix</keyword>
<dbReference type="EMBL" id="FOZN01000002">
    <property type="protein sequence ID" value="SFS11136.1"/>
    <property type="molecule type" value="Genomic_DNA"/>
</dbReference>
<feature type="transmembrane region" description="Helical" evidence="1">
    <location>
        <begin position="99"/>
        <end position="117"/>
    </location>
</feature>
<evidence type="ECO:0000256" key="1">
    <source>
        <dbReference type="SAM" id="Phobius"/>
    </source>
</evidence>
<dbReference type="RefSeq" id="WP_092917386.1">
    <property type="nucleotide sequence ID" value="NZ_FOZN01000002.1"/>
</dbReference>
<accession>A0AA94KZN8</accession>
<evidence type="ECO:0000313" key="3">
    <source>
        <dbReference type="Proteomes" id="UP000198506"/>
    </source>
</evidence>
<keyword evidence="1" id="KW-0472">Membrane</keyword>
<feature type="transmembrane region" description="Helical" evidence="1">
    <location>
        <begin position="20"/>
        <end position="41"/>
    </location>
</feature>
<protein>
    <submittedName>
        <fullName evidence="2">Uncharacterized protein</fullName>
    </submittedName>
</protein>
<dbReference type="AlphaFoldDB" id="A0AA94KZN8"/>
<comment type="caution">
    <text evidence="2">The sequence shown here is derived from an EMBL/GenBank/DDBJ whole genome shotgun (WGS) entry which is preliminary data.</text>
</comment>
<proteinExistence type="predicted"/>
<sequence length="220" mass="23025">MSKVDFGRTAGRFLGRGGLIAVIAVTVIAMAWTLVIALLHIQHSIMVSASYDVGVALPLDVRPDIAGDAEIQYTTATVVPFEADPTAVLLESIGVGSRYAVGMLAGLVLIWLAVQLLRKRSFGIGTAVLLGVLSITMLAVAIGAPQLEAQAGVIAIEAAGVPTEPSTPVYGESDESWVIPRPPHWQNIEFSLLALGVVTGFSALLLGRASRLQDDTTGLI</sequence>
<keyword evidence="3" id="KW-1185">Reference proteome</keyword>
<feature type="transmembrane region" description="Helical" evidence="1">
    <location>
        <begin position="124"/>
        <end position="144"/>
    </location>
</feature>
<evidence type="ECO:0000313" key="2">
    <source>
        <dbReference type="EMBL" id="SFS11136.1"/>
    </source>
</evidence>
<reference evidence="2 3" key="1">
    <citation type="submission" date="2016-10" db="EMBL/GenBank/DDBJ databases">
        <authorList>
            <person name="Varghese N."/>
            <person name="Submissions S."/>
        </authorList>
    </citation>
    <scope>NUCLEOTIDE SEQUENCE [LARGE SCALE GENOMIC DNA]</scope>
    <source>
        <strain evidence="2 3">IAM 15147</strain>
    </source>
</reference>
<gene>
    <name evidence="2" type="ORF">SAMN04487783_1522</name>
</gene>